<comment type="caution">
    <text evidence="1">The sequence shown here is derived from an EMBL/GenBank/DDBJ whole genome shotgun (WGS) entry which is preliminary data.</text>
</comment>
<gene>
    <name evidence="1" type="ORF">SDC9_122897</name>
</gene>
<dbReference type="AlphaFoldDB" id="A0A645CGD0"/>
<proteinExistence type="predicted"/>
<sequence>MVIAAGSGHGHGVGRGLGDLDLPVVAARGLGGDVEAVVAHFGLGHVAEIGFDVEAFLADGECHAAVGHDFKRGVAAGDFGVGRGALEFGHGHAAHFEDGVAFDVEKLNVFDHQRHIGHAFGEAVVEDQPVGLAALDPVVRADGREMHLIGHVKGVDIVLVAGGKHPGIDLGGAFRGEESHQLIEIAAAEPPLLFRFDG</sequence>
<accession>A0A645CGD0</accession>
<organism evidence="1">
    <name type="scientific">bioreactor metagenome</name>
    <dbReference type="NCBI Taxonomy" id="1076179"/>
    <lineage>
        <taxon>unclassified sequences</taxon>
        <taxon>metagenomes</taxon>
        <taxon>ecological metagenomes</taxon>
    </lineage>
</organism>
<dbReference type="EMBL" id="VSSQ01026944">
    <property type="protein sequence ID" value="MPM75902.1"/>
    <property type="molecule type" value="Genomic_DNA"/>
</dbReference>
<name>A0A645CGD0_9ZZZZ</name>
<evidence type="ECO:0000313" key="1">
    <source>
        <dbReference type="EMBL" id="MPM75902.1"/>
    </source>
</evidence>
<protein>
    <submittedName>
        <fullName evidence="1">Uncharacterized protein</fullName>
    </submittedName>
</protein>
<reference evidence="1" key="1">
    <citation type="submission" date="2019-08" db="EMBL/GenBank/DDBJ databases">
        <authorList>
            <person name="Kucharzyk K."/>
            <person name="Murdoch R.W."/>
            <person name="Higgins S."/>
            <person name="Loffler F."/>
        </authorList>
    </citation>
    <scope>NUCLEOTIDE SEQUENCE</scope>
</reference>